<reference evidence="1" key="1">
    <citation type="submission" date="2018-06" db="EMBL/GenBank/DDBJ databases">
        <authorList>
            <person name="Zhirakovskaya E."/>
        </authorList>
    </citation>
    <scope>NUCLEOTIDE SEQUENCE</scope>
</reference>
<dbReference type="Pfam" id="PF13310">
    <property type="entry name" value="Virulence_RhuM"/>
    <property type="match status" value="1"/>
</dbReference>
<organism evidence="1">
    <name type="scientific">hydrothermal vent metagenome</name>
    <dbReference type="NCBI Taxonomy" id="652676"/>
    <lineage>
        <taxon>unclassified sequences</taxon>
        <taxon>metagenomes</taxon>
        <taxon>ecological metagenomes</taxon>
    </lineage>
</organism>
<dbReference type="InterPro" id="IPR011204">
    <property type="entry name" value="Virulence_RhuM-like"/>
</dbReference>
<evidence type="ECO:0000313" key="1">
    <source>
        <dbReference type="EMBL" id="VAW49602.1"/>
    </source>
</evidence>
<dbReference type="PANTHER" id="PTHR35810">
    <property type="entry name" value="CYTOPLASMIC PROTEIN-RELATED"/>
    <property type="match status" value="1"/>
</dbReference>
<protein>
    <submittedName>
        <fullName evidence="1">DNA-binding protein in cluster with Type I restriction-modification system</fullName>
    </submittedName>
</protein>
<dbReference type="PANTHER" id="PTHR35810:SF1">
    <property type="entry name" value="CYTOPLASMIC PROTEIN"/>
    <property type="match status" value="1"/>
</dbReference>
<keyword evidence="1" id="KW-0238">DNA-binding</keyword>
<proteinExistence type="predicted"/>
<name>A0A3B0WEE8_9ZZZZ</name>
<gene>
    <name evidence="1" type="ORF">MNBD_GAMMA04-1349</name>
</gene>
<sequence>MMEKSNKIERDSLTLFENFAIFQTGDGKVNIDVYFQNDTLWLTQKRIAELFEKGRSTITEHLKKIFSDGELNQDSVCRDFRHTAEDGKNYTTKYYNLKAVTAVGYRVNSHRAIEFRKWATDVLHEYIIKGFAMDDERLKNPEGRPDYFDAQQADADDLQAFSQLEEAIGSRNNATLREI</sequence>
<accession>A0A3B0WEE8</accession>
<dbReference type="EMBL" id="UOFB01000364">
    <property type="protein sequence ID" value="VAW49602.1"/>
    <property type="molecule type" value="Genomic_DNA"/>
</dbReference>
<dbReference type="AlphaFoldDB" id="A0A3B0WEE8"/>
<dbReference type="GO" id="GO:0003677">
    <property type="term" value="F:DNA binding"/>
    <property type="evidence" value="ECO:0007669"/>
    <property type="project" value="UniProtKB-KW"/>
</dbReference>